<proteinExistence type="predicted"/>
<keyword evidence="2" id="KW-1185">Reference proteome</keyword>
<accession>A0ACC2QIE9</accession>
<organism evidence="1 2">
    <name type="scientific">Mythimna loreyi</name>
    <dbReference type="NCBI Taxonomy" id="667449"/>
    <lineage>
        <taxon>Eukaryota</taxon>
        <taxon>Metazoa</taxon>
        <taxon>Ecdysozoa</taxon>
        <taxon>Arthropoda</taxon>
        <taxon>Hexapoda</taxon>
        <taxon>Insecta</taxon>
        <taxon>Pterygota</taxon>
        <taxon>Neoptera</taxon>
        <taxon>Endopterygota</taxon>
        <taxon>Lepidoptera</taxon>
        <taxon>Glossata</taxon>
        <taxon>Ditrysia</taxon>
        <taxon>Noctuoidea</taxon>
        <taxon>Noctuidae</taxon>
        <taxon>Noctuinae</taxon>
        <taxon>Hadenini</taxon>
        <taxon>Mythimna</taxon>
    </lineage>
</organism>
<evidence type="ECO:0000313" key="1">
    <source>
        <dbReference type="EMBL" id="KAJ8718378.1"/>
    </source>
</evidence>
<gene>
    <name evidence="1" type="ORF">PYW08_002615</name>
</gene>
<name>A0ACC2QIE9_9NEOP</name>
<evidence type="ECO:0000313" key="2">
    <source>
        <dbReference type="Proteomes" id="UP001231649"/>
    </source>
</evidence>
<dbReference type="Proteomes" id="UP001231649">
    <property type="component" value="Chromosome 13"/>
</dbReference>
<sequence length="130" mass="14148">MYILLKSVEELFEQGREKLSYMPADDAAPAAAGGAVTAAEEKKTKNEESESEDEDTGFGLFDKMHFAVGGAGQYRGGIDNTSRFSVSSLDSGTHPLQNCIYVIITAWVIPSHFGKPRVEFTINGPARPYL</sequence>
<protein>
    <submittedName>
        <fullName evidence="1">Uncharacterized protein</fullName>
    </submittedName>
</protein>
<comment type="caution">
    <text evidence="1">The sequence shown here is derived from an EMBL/GenBank/DDBJ whole genome shotgun (WGS) entry which is preliminary data.</text>
</comment>
<dbReference type="EMBL" id="CM056789">
    <property type="protein sequence ID" value="KAJ8718378.1"/>
    <property type="molecule type" value="Genomic_DNA"/>
</dbReference>
<reference evidence="1" key="1">
    <citation type="submission" date="2023-03" db="EMBL/GenBank/DDBJ databases">
        <title>Chromosome-level genomes of two armyworms, Mythimna separata and Mythimna loreyi, provide insights into the biosynthesis and reception of sex pheromones.</title>
        <authorList>
            <person name="Zhao H."/>
        </authorList>
    </citation>
    <scope>NUCLEOTIDE SEQUENCE</scope>
    <source>
        <strain evidence="1">BeijingLab</strain>
    </source>
</reference>